<dbReference type="SUPFAM" id="SSF111369">
    <property type="entry name" value="HlyD-like secretion proteins"/>
    <property type="match status" value="1"/>
</dbReference>
<protein>
    <submittedName>
        <fullName evidence="8">RND family efflux transporter, MFP subunit</fullName>
    </submittedName>
</protein>
<dbReference type="eggNOG" id="COG0845">
    <property type="taxonomic scope" value="Bacteria"/>
</dbReference>
<dbReference type="GO" id="GO:0022857">
    <property type="term" value="F:transmembrane transporter activity"/>
    <property type="evidence" value="ECO:0007669"/>
    <property type="project" value="InterPro"/>
</dbReference>
<dbReference type="NCBIfam" id="TIGR01730">
    <property type="entry name" value="RND_mfp"/>
    <property type="match status" value="1"/>
</dbReference>
<dbReference type="AlphaFoldDB" id="G8QIQ3"/>
<evidence type="ECO:0000313" key="8">
    <source>
        <dbReference type="EMBL" id="AEV27513.1"/>
    </source>
</evidence>
<dbReference type="EMBL" id="CP003153">
    <property type="protein sequence ID" value="AEV27513.1"/>
    <property type="molecule type" value="Genomic_DNA"/>
</dbReference>
<feature type="domain" description="Multidrug resistance protein MdtA-like C-terminal permuted SH3" evidence="7">
    <location>
        <begin position="303"/>
        <end position="363"/>
    </location>
</feature>
<dbReference type="Proteomes" id="UP000005633">
    <property type="component" value="Chromosome"/>
</dbReference>
<evidence type="ECO:0000259" key="4">
    <source>
        <dbReference type="Pfam" id="PF25876"/>
    </source>
</evidence>
<dbReference type="PANTHER" id="PTHR30158">
    <property type="entry name" value="ACRA/E-RELATED COMPONENT OF DRUG EFFLUX TRANSPORTER"/>
    <property type="match status" value="1"/>
</dbReference>
<dbReference type="KEGG" id="dsu:Dsui_3181"/>
<evidence type="ECO:0000256" key="1">
    <source>
        <dbReference type="ARBA" id="ARBA00004196"/>
    </source>
</evidence>
<dbReference type="FunFam" id="2.40.420.20:FF:000001">
    <property type="entry name" value="Efflux RND transporter periplasmic adaptor subunit"/>
    <property type="match status" value="1"/>
</dbReference>
<dbReference type="Gene3D" id="2.40.420.20">
    <property type="match status" value="1"/>
</dbReference>
<dbReference type="GO" id="GO:0046677">
    <property type="term" value="P:response to antibiotic"/>
    <property type="evidence" value="ECO:0007669"/>
    <property type="project" value="TreeGrafter"/>
</dbReference>
<dbReference type="RefSeq" id="WP_014238193.1">
    <property type="nucleotide sequence ID" value="NC_016616.1"/>
</dbReference>
<proteinExistence type="inferred from homology"/>
<evidence type="ECO:0000259" key="5">
    <source>
        <dbReference type="Pfam" id="PF25917"/>
    </source>
</evidence>
<dbReference type="Gene3D" id="2.40.50.100">
    <property type="match status" value="1"/>
</dbReference>
<dbReference type="HOGENOM" id="CLU_018816_2_1_4"/>
<dbReference type="OrthoDB" id="9783047at2"/>
<organism evidence="8 9">
    <name type="scientific">Azospira oryzae (strain ATCC BAA-33 / DSM 13638 / PS)</name>
    <name type="common">Dechlorosoma suillum</name>
    <dbReference type="NCBI Taxonomy" id="640081"/>
    <lineage>
        <taxon>Bacteria</taxon>
        <taxon>Pseudomonadati</taxon>
        <taxon>Pseudomonadota</taxon>
        <taxon>Betaproteobacteria</taxon>
        <taxon>Rhodocyclales</taxon>
        <taxon>Rhodocyclaceae</taxon>
        <taxon>Azospira</taxon>
    </lineage>
</organism>
<dbReference type="InterPro" id="IPR058625">
    <property type="entry name" value="MdtA-like_BSH"/>
</dbReference>
<dbReference type="Pfam" id="PF25917">
    <property type="entry name" value="BSH_RND"/>
    <property type="match status" value="1"/>
</dbReference>
<comment type="subcellular location">
    <subcellularLocation>
        <location evidence="1">Cell envelope</location>
    </subcellularLocation>
</comment>
<feature type="domain" description="Multidrug resistance protein MdtA-like alpha-helical hairpin" evidence="4">
    <location>
        <begin position="103"/>
        <end position="170"/>
    </location>
</feature>
<evidence type="ECO:0000259" key="7">
    <source>
        <dbReference type="Pfam" id="PF25967"/>
    </source>
</evidence>
<evidence type="ECO:0000259" key="6">
    <source>
        <dbReference type="Pfam" id="PF25944"/>
    </source>
</evidence>
<dbReference type="GO" id="GO:0005886">
    <property type="term" value="C:plasma membrane"/>
    <property type="evidence" value="ECO:0007669"/>
    <property type="project" value="TreeGrafter"/>
</dbReference>
<dbReference type="Gene3D" id="2.40.30.170">
    <property type="match status" value="1"/>
</dbReference>
<evidence type="ECO:0000256" key="2">
    <source>
        <dbReference type="ARBA" id="ARBA00009477"/>
    </source>
</evidence>
<dbReference type="PROSITE" id="PS51257">
    <property type="entry name" value="PROKAR_LIPOPROTEIN"/>
    <property type="match status" value="1"/>
</dbReference>
<dbReference type="InterPro" id="IPR006143">
    <property type="entry name" value="RND_pump_MFP"/>
</dbReference>
<feature type="domain" description="Multidrug resistance protein MdtA-like beta-barrel" evidence="6">
    <location>
        <begin position="209"/>
        <end position="295"/>
    </location>
</feature>
<keyword evidence="3" id="KW-0732">Signal</keyword>
<dbReference type="Gene3D" id="1.10.287.470">
    <property type="entry name" value="Helix hairpin bin"/>
    <property type="match status" value="1"/>
</dbReference>
<evidence type="ECO:0000256" key="3">
    <source>
        <dbReference type="SAM" id="SignalP"/>
    </source>
</evidence>
<dbReference type="Pfam" id="PF25967">
    <property type="entry name" value="RND-MFP_C"/>
    <property type="match status" value="1"/>
</dbReference>
<dbReference type="InterPro" id="IPR058624">
    <property type="entry name" value="MdtA-like_HH"/>
</dbReference>
<dbReference type="GO" id="GO:0030313">
    <property type="term" value="C:cell envelope"/>
    <property type="evidence" value="ECO:0007669"/>
    <property type="project" value="UniProtKB-SubCell"/>
</dbReference>
<accession>G8QIQ3</accession>
<name>G8QIQ3_AZOOP</name>
<gene>
    <name evidence="8" type="ordered locus">Dsui_3181</name>
</gene>
<reference evidence="8 9" key="1">
    <citation type="journal article" date="2012" name="J. Bacteriol.">
        <title>Complete genome sequence of the anaerobic perchlorate-reducing bacterium Azospira suillum strain PS.</title>
        <authorList>
            <person name="Byrne-Bailey K.G."/>
            <person name="Coates J.D."/>
        </authorList>
    </citation>
    <scope>NUCLEOTIDE SEQUENCE [LARGE SCALE GENOMIC DNA]</scope>
    <source>
        <strain evidence="9">ATCC BAA-33 / DSM 13638 / PS</strain>
    </source>
</reference>
<dbReference type="STRING" id="640081.Dsui_3181"/>
<dbReference type="Pfam" id="PF25944">
    <property type="entry name" value="Beta-barrel_RND"/>
    <property type="match status" value="1"/>
</dbReference>
<dbReference type="Pfam" id="PF25876">
    <property type="entry name" value="HH_MFP_RND"/>
    <property type="match status" value="1"/>
</dbReference>
<evidence type="ECO:0000313" key="9">
    <source>
        <dbReference type="Proteomes" id="UP000005633"/>
    </source>
</evidence>
<dbReference type="InterPro" id="IPR058627">
    <property type="entry name" value="MdtA-like_C"/>
</dbReference>
<comment type="similarity">
    <text evidence="2">Belongs to the membrane fusion protein (MFP) (TC 8.A.1) family.</text>
</comment>
<sequence length="386" mass="41066">MKKSLPQLRPLLVSLFALTLAACGGGEPPQEMPPPIVSTIVVETRPVHLEDELPGRVSALRTAEIRPQVGGIVLRRLFEQGAEVQAGQPLFQINPAPFKAEVDSAASALKRAVAAMERAKLQVDRLKPLVNADAVSQQLFDDALSQYNQSSADVAQAKAALARRQLDLDFATIRSPIAGRIGEELVTEGALVGQSDANPMARVQQIDQVYVDVRQPASMLEAIRKSAGQSASSDGGKDGNVKILDAQGNPYPVSGHILFSGINVDAGTGDVVIRIRVNNPERHLLPGMFVRARVPQGGDIQGLLVPQQVVSRSSTGQARVWVVGQDGKAGVKNVELGKLVERQYLVRSGLAAGERVIVEGQDRLQPGMPVSAQPWALAADGKTVAP</sequence>
<feature type="chain" id="PRO_5003514782" evidence="3">
    <location>
        <begin position="23"/>
        <end position="386"/>
    </location>
</feature>
<dbReference type="InterPro" id="IPR058626">
    <property type="entry name" value="MdtA-like_b-barrel"/>
</dbReference>
<feature type="domain" description="Multidrug resistance protein MdtA-like barrel-sandwich hybrid" evidence="5">
    <location>
        <begin position="61"/>
        <end position="203"/>
    </location>
</feature>
<feature type="signal peptide" evidence="3">
    <location>
        <begin position="1"/>
        <end position="22"/>
    </location>
</feature>